<protein>
    <submittedName>
        <fullName evidence="1">Uncharacterized protein</fullName>
    </submittedName>
</protein>
<name>A0A173LRI3_9ACTN</name>
<reference evidence="1 2" key="1">
    <citation type="submission" date="2016-06" db="EMBL/GenBank/DDBJ databases">
        <title>Complete genome sequence of a saline-alkali tolerant type strain Dietzia timorensis ID05-A0528T.</title>
        <authorList>
            <person name="Wu X."/>
        </authorList>
    </citation>
    <scope>NUCLEOTIDE SEQUENCE [LARGE SCALE GENOMIC DNA]</scope>
    <source>
        <strain evidence="1 2">ID05-A0528</strain>
    </source>
</reference>
<dbReference type="STRING" id="499555.BJL86_2890"/>
<evidence type="ECO:0000313" key="1">
    <source>
        <dbReference type="EMBL" id="ANI93650.1"/>
    </source>
</evidence>
<accession>A0A173LRI3</accession>
<dbReference type="EMBL" id="CP015961">
    <property type="protein sequence ID" value="ANI93650.1"/>
    <property type="molecule type" value="Genomic_DNA"/>
</dbReference>
<dbReference type="Proteomes" id="UP000186104">
    <property type="component" value="Chromosome"/>
</dbReference>
<dbReference type="AlphaFoldDB" id="A0A173LRI3"/>
<gene>
    <name evidence="1" type="ORF">BJL86_2890</name>
</gene>
<keyword evidence="2" id="KW-1185">Reference proteome</keyword>
<evidence type="ECO:0000313" key="2">
    <source>
        <dbReference type="Proteomes" id="UP000186104"/>
    </source>
</evidence>
<organism evidence="1 2">
    <name type="scientific">Dietzia timorensis</name>
    <dbReference type="NCBI Taxonomy" id="499555"/>
    <lineage>
        <taxon>Bacteria</taxon>
        <taxon>Bacillati</taxon>
        <taxon>Actinomycetota</taxon>
        <taxon>Actinomycetes</taxon>
        <taxon>Mycobacteriales</taxon>
        <taxon>Dietziaceae</taxon>
        <taxon>Dietzia</taxon>
    </lineage>
</organism>
<proteinExistence type="predicted"/>
<dbReference type="KEGG" id="dtm:BJL86_2890"/>
<sequence length="106" mass="11510">MLRVVDAARLRVGDDSLAHEGVRSAHGCRVGARTILEAANRWMRRTQHNRQVIGLEAAIFVRIFAPYRCGTVLDSHQVPSCALMALGAAGRVHIVVARGTPVAPNF</sequence>